<dbReference type="Proteomes" id="UP000050465">
    <property type="component" value="Unassembled WGS sequence"/>
</dbReference>
<gene>
    <name evidence="2" type="ORF">HLUCCA11_24515</name>
</gene>
<feature type="compositionally biased region" description="Basic and acidic residues" evidence="1">
    <location>
        <begin position="17"/>
        <end position="30"/>
    </location>
</feature>
<evidence type="ECO:0000313" key="3">
    <source>
        <dbReference type="Proteomes" id="UP000050465"/>
    </source>
</evidence>
<sequence length="81" mass="8766">MDSDTHPTRRVGVPAVLRERSSSDDQDRLPQRPTIIGPGFTEASPTSATSWPETVEPVAQASFSGLIGALALRAIRTQHNR</sequence>
<dbReference type="EMBL" id="LJZR01000133">
    <property type="protein sequence ID" value="KPQ30963.1"/>
    <property type="molecule type" value="Genomic_DNA"/>
</dbReference>
<name>A0A0P7Z8C8_9CYAN</name>
<comment type="caution">
    <text evidence="2">The sequence shown here is derived from an EMBL/GenBank/DDBJ whole genome shotgun (WGS) entry which is preliminary data.</text>
</comment>
<evidence type="ECO:0000313" key="2">
    <source>
        <dbReference type="EMBL" id="KPQ30963.1"/>
    </source>
</evidence>
<organism evidence="2 3">
    <name type="scientific">Phormidesmis priestleyi Ana</name>
    <dbReference type="NCBI Taxonomy" id="1666911"/>
    <lineage>
        <taxon>Bacteria</taxon>
        <taxon>Bacillati</taxon>
        <taxon>Cyanobacteriota</taxon>
        <taxon>Cyanophyceae</taxon>
        <taxon>Leptolyngbyales</taxon>
        <taxon>Leptolyngbyaceae</taxon>
        <taxon>Phormidesmis</taxon>
    </lineage>
</organism>
<dbReference type="AlphaFoldDB" id="A0A0P7Z8C8"/>
<proteinExistence type="predicted"/>
<feature type="region of interest" description="Disordered" evidence="1">
    <location>
        <begin position="1"/>
        <end position="50"/>
    </location>
</feature>
<evidence type="ECO:0000256" key="1">
    <source>
        <dbReference type="SAM" id="MobiDB-lite"/>
    </source>
</evidence>
<reference evidence="2 3" key="1">
    <citation type="submission" date="2015-09" db="EMBL/GenBank/DDBJ databases">
        <title>Identification and resolution of microdiversity through metagenomic sequencing of parallel consortia.</title>
        <authorList>
            <person name="Nelson W.C."/>
            <person name="Romine M.F."/>
            <person name="Lindemann S.R."/>
        </authorList>
    </citation>
    <scope>NUCLEOTIDE SEQUENCE [LARGE SCALE GENOMIC DNA]</scope>
    <source>
        <strain evidence="2">Ana</strain>
    </source>
</reference>
<accession>A0A0P7Z8C8</accession>
<protein>
    <submittedName>
        <fullName evidence="2">Uncharacterized protein</fullName>
    </submittedName>
</protein>